<organism evidence="2 3">
    <name type="scientific">Mobilitalea sibirica</name>
    <dbReference type="NCBI Taxonomy" id="1462919"/>
    <lineage>
        <taxon>Bacteria</taxon>
        <taxon>Bacillati</taxon>
        <taxon>Bacillota</taxon>
        <taxon>Clostridia</taxon>
        <taxon>Lachnospirales</taxon>
        <taxon>Lachnospiraceae</taxon>
        <taxon>Mobilitalea</taxon>
    </lineage>
</organism>
<dbReference type="AlphaFoldDB" id="A0A8J7H426"/>
<sequence length="404" mass="46225">MKNIIFLSYLNLWSMDKNKGAPSFYRTIEGYINDGWNVVLINPQYEVGASPKIEGLTNITFKPVFYPLCKIKKVSFIGRILHSLHGSLKLFLLGRKVLQQFGGKAIIYSYEVNSAIAGNKLRHKFNLPFVTRFQGTVLYPIKNNWYNRLKFYPHFQALEINADITIMTDDGTLGDKVLERLDNQSTKVFFWRNGVDISYNEPRNETAIKDLRSKYNISSSDEVLITVSRLASWKKVNRAIEALSVITKERKNCKLIIVGDGDDKENLISLTNKLNLNNNVIFAGAIPQSEVKNYLNLADIFLSLYDLSNVGNPLLEAMSCGKPIITLNVGDTSSIIKHESNGILLEVEELSKIPQYINKILDNKEYSIKLGRQAKEFSKVNFRTWKNRIDMELNEVNELYNKYL</sequence>
<accession>A0A8J7H426</accession>
<dbReference type="Gene3D" id="3.40.50.2000">
    <property type="entry name" value="Glycogen Phosphorylase B"/>
    <property type="match status" value="2"/>
</dbReference>
<dbReference type="SUPFAM" id="SSF53756">
    <property type="entry name" value="UDP-Glycosyltransferase/glycogen phosphorylase"/>
    <property type="match status" value="1"/>
</dbReference>
<keyword evidence="3" id="KW-1185">Reference proteome</keyword>
<evidence type="ECO:0000313" key="2">
    <source>
        <dbReference type="EMBL" id="MBH1942058.1"/>
    </source>
</evidence>
<dbReference type="InterPro" id="IPR001296">
    <property type="entry name" value="Glyco_trans_1"/>
</dbReference>
<protein>
    <submittedName>
        <fullName evidence="2">Glycosyltransferase family 4 protein</fullName>
    </submittedName>
</protein>
<dbReference type="PANTHER" id="PTHR45947:SF3">
    <property type="entry name" value="SULFOQUINOVOSYL TRANSFERASE SQD2"/>
    <property type="match status" value="1"/>
</dbReference>
<dbReference type="InterPro" id="IPR050194">
    <property type="entry name" value="Glycosyltransferase_grp1"/>
</dbReference>
<reference evidence="2" key="1">
    <citation type="submission" date="2020-12" db="EMBL/GenBank/DDBJ databases">
        <title>M. sibirica DSM 26468T genome.</title>
        <authorList>
            <person name="Thieme N."/>
            <person name="Rettenmaier R."/>
            <person name="Zverlov V."/>
            <person name="Liebl W."/>
        </authorList>
    </citation>
    <scope>NUCLEOTIDE SEQUENCE</scope>
    <source>
        <strain evidence="2">DSM 26468</strain>
    </source>
</reference>
<dbReference type="Proteomes" id="UP000623269">
    <property type="component" value="Unassembled WGS sequence"/>
</dbReference>
<dbReference type="Pfam" id="PF00534">
    <property type="entry name" value="Glycos_transf_1"/>
    <property type="match status" value="1"/>
</dbReference>
<dbReference type="EMBL" id="JAEAGR010000016">
    <property type="protein sequence ID" value="MBH1942058.1"/>
    <property type="molecule type" value="Genomic_DNA"/>
</dbReference>
<feature type="domain" description="Glycosyl transferase family 1" evidence="1">
    <location>
        <begin position="209"/>
        <end position="376"/>
    </location>
</feature>
<comment type="caution">
    <text evidence="2">The sequence shown here is derived from an EMBL/GenBank/DDBJ whole genome shotgun (WGS) entry which is preliminary data.</text>
</comment>
<gene>
    <name evidence="2" type="ORF">I5677_14245</name>
</gene>
<proteinExistence type="predicted"/>
<evidence type="ECO:0000259" key="1">
    <source>
        <dbReference type="Pfam" id="PF00534"/>
    </source>
</evidence>
<name>A0A8J7H426_9FIRM</name>
<dbReference type="GO" id="GO:0016757">
    <property type="term" value="F:glycosyltransferase activity"/>
    <property type="evidence" value="ECO:0007669"/>
    <property type="project" value="InterPro"/>
</dbReference>
<dbReference type="PANTHER" id="PTHR45947">
    <property type="entry name" value="SULFOQUINOVOSYL TRANSFERASE SQD2"/>
    <property type="match status" value="1"/>
</dbReference>
<dbReference type="RefSeq" id="WP_197662303.1">
    <property type="nucleotide sequence ID" value="NZ_JAEAGR010000016.1"/>
</dbReference>
<evidence type="ECO:0000313" key="3">
    <source>
        <dbReference type="Proteomes" id="UP000623269"/>
    </source>
</evidence>
<dbReference type="CDD" id="cd03801">
    <property type="entry name" value="GT4_PimA-like"/>
    <property type="match status" value="1"/>
</dbReference>